<dbReference type="InterPro" id="IPR009998">
    <property type="entry name" value="YfaZ"/>
</dbReference>
<evidence type="ECO:0000313" key="3">
    <source>
        <dbReference type="Proteomes" id="UP000028602"/>
    </source>
</evidence>
<evidence type="ECO:0000313" key="2">
    <source>
        <dbReference type="EMBL" id="KFD21022.1"/>
    </source>
</evidence>
<dbReference type="EMBL" id="JMPR01000018">
    <property type="protein sequence ID" value="KFD21022.1"/>
    <property type="molecule type" value="Genomic_DNA"/>
</dbReference>
<protein>
    <recommendedName>
        <fullName evidence="4">YfaZ family protein</fullName>
    </recommendedName>
</protein>
<accession>A0A085JKM6</accession>
<evidence type="ECO:0008006" key="4">
    <source>
        <dbReference type="Google" id="ProtNLM"/>
    </source>
</evidence>
<feature type="chain" id="PRO_5001793545" description="YfaZ family protein" evidence="1">
    <location>
        <begin position="22"/>
        <end position="180"/>
    </location>
</feature>
<dbReference type="AlphaFoldDB" id="A0A085JKM6"/>
<evidence type="ECO:0000256" key="1">
    <source>
        <dbReference type="SAM" id="SignalP"/>
    </source>
</evidence>
<dbReference type="SUPFAM" id="SSF56925">
    <property type="entry name" value="OMPA-like"/>
    <property type="match status" value="1"/>
</dbReference>
<organism evidence="2 3">
    <name type="scientific">Tatumella ptyseos ATCC 33301</name>
    <dbReference type="NCBI Taxonomy" id="1005995"/>
    <lineage>
        <taxon>Bacteria</taxon>
        <taxon>Pseudomonadati</taxon>
        <taxon>Pseudomonadota</taxon>
        <taxon>Gammaproteobacteria</taxon>
        <taxon>Enterobacterales</taxon>
        <taxon>Erwiniaceae</taxon>
        <taxon>Tatumella</taxon>
    </lineage>
</organism>
<sequence length="180" mass="18828">MKKTILALGLAGLVTSGMAQAVEGSVDVGEHSTNLSVGLGSQSPGLFLKGNWLRSNDDGSVSGATLGYNLSVGPFNVSPAAKALFTHPADGKDGFTVAVGSGASYQLNSMWGLYGEYYYAPKSFSDHLERYQEVAGGISFSPISLVSLRAGYQYVGLKNTNNNKDNVLVDGPYISASVSF</sequence>
<dbReference type="RefSeq" id="WP_025901031.1">
    <property type="nucleotide sequence ID" value="NZ_ATMJ01000027.1"/>
</dbReference>
<dbReference type="Proteomes" id="UP000028602">
    <property type="component" value="Unassembled WGS sequence"/>
</dbReference>
<comment type="caution">
    <text evidence="2">The sequence shown here is derived from an EMBL/GenBank/DDBJ whole genome shotgun (WGS) entry which is preliminary data.</text>
</comment>
<feature type="signal peptide" evidence="1">
    <location>
        <begin position="1"/>
        <end position="21"/>
    </location>
</feature>
<dbReference type="Pfam" id="PF07437">
    <property type="entry name" value="YfaZ"/>
    <property type="match status" value="1"/>
</dbReference>
<dbReference type="OrthoDB" id="6506259at2"/>
<dbReference type="InterPro" id="IPR011250">
    <property type="entry name" value="OMP/PagP_B-barrel"/>
</dbReference>
<keyword evidence="1" id="KW-0732">Signal</keyword>
<gene>
    <name evidence="2" type="ORF">GTPT_0961</name>
</gene>
<keyword evidence="3" id="KW-1185">Reference proteome</keyword>
<proteinExistence type="predicted"/>
<name>A0A085JKM6_9GAMM</name>
<reference evidence="2 3" key="1">
    <citation type="submission" date="2014-05" db="EMBL/GenBank/DDBJ databases">
        <title>ATOL: Assembling a taxonomically balanced genome-scale reconstruction of the evolutionary history of the Enterobacteriaceae.</title>
        <authorList>
            <person name="Plunkett G.III."/>
            <person name="Neeno-Eckwall E.C."/>
            <person name="Glasner J.D."/>
            <person name="Perna N.T."/>
        </authorList>
    </citation>
    <scope>NUCLEOTIDE SEQUENCE [LARGE SCALE GENOMIC DNA]</scope>
    <source>
        <strain evidence="2 3">ATCC 33301</strain>
    </source>
</reference>
<dbReference type="eggNOG" id="ENOG5030AVP">
    <property type="taxonomic scope" value="Bacteria"/>
</dbReference>